<dbReference type="Proteomes" id="UP001232063">
    <property type="component" value="Unassembled WGS sequence"/>
</dbReference>
<name>A0AAE3UIN3_9BACT</name>
<gene>
    <name evidence="2" type="ORF">QNI22_39645</name>
</gene>
<keyword evidence="1" id="KW-1133">Transmembrane helix</keyword>
<feature type="transmembrane region" description="Helical" evidence="1">
    <location>
        <begin position="9"/>
        <end position="27"/>
    </location>
</feature>
<evidence type="ECO:0000313" key="3">
    <source>
        <dbReference type="Proteomes" id="UP001232063"/>
    </source>
</evidence>
<comment type="caution">
    <text evidence="2">The sequence shown here is derived from an EMBL/GenBank/DDBJ whole genome shotgun (WGS) entry which is preliminary data.</text>
</comment>
<dbReference type="RefSeq" id="WP_314520055.1">
    <property type="nucleotide sequence ID" value="NZ_JASJOU010000029.1"/>
</dbReference>
<reference evidence="2" key="1">
    <citation type="submission" date="2023-05" db="EMBL/GenBank/DDBJ databases">
        <authorList>
            <person name="Zhang X."/>
        </authorList>
    </citation>
    <scope>NUCLEOTIDE SEQUENCE</scope>
    <source>
        <strain evidence="2">BD1B2-1</strain>
    </source>
</reference>
<accession>A0AAE3UIN3</accession>
<keyword evidence="1" id="KW-0812">Transmembrane</keyword>
<evidence type="ECO:0000313" key="2">
    <source>
        <dbReference type="EMBL" id="MDJ1506820.1"/>
    </source>
</evidence>
<dbReference type="EMBL" id="JASJOU010000029">
    <property type="protein sequence ID" value="MDJ1506820.1"/>
    <property type="molecule type" value="Genomic_DNA"/>
</dbReference>
<proteinExistence type="predicted"/>
<organism evidence="2 3">
    <name type="scientific">Xanthocytophaga agilis</name>
    <dbReference type="NCBI Taxonomy" id="3048010"/>
    <lineage>
        <taxon>Bacteria</taxon>
        <taxon>Pseudomonadati</taxon>
        <taxon>Bacteroidota</taxon>
        <taxon>Cytophagia</taxon>
        <taxon>Cytophagales</taxon>
        <taxon>Rhodocytophagaceae</taxon>
        <taxon>Xanthocytophaga</taxon>
    </lineage>
</organism>
<keyword evidence="1" id="KW-0472">Membrane</keyword>
<protein>
    <submittedName>
        <fullName evidence="2">Uncharacterized protein</fullName>
    </submittedName>
</protein>
<sequence>MKNDRVDRYFYLGCITLLLSVFGYVFYKEERKPRPKEDEQFEKAFTQEARKIEGMTEKIV</sequence>
<keyword evidence="3" id="KW-1185">Reference proteome</keyword>
<evidence type="ECO:0000256" key="1">
    <source>
        <dbReference type="SAM" id="Phobius"/>
    </source>
</evidence>
<dbReference type="AlphaFoldDB" id="A0AAE3UIN3"/>